<keyword evidence="8" id="KW-0969">Cilium</keyword>
<keyword evidence="9" id="KW-1185">Reference proteome</keyword>
<organism evidence="8 9">
    <name type="scientific">Paragemmobacter kunshanensis</name>
    <dbReference type="NCBI Taxonomy" id="2583234"/>
    <lineage>
        <taxon>Bacteria</taxon>
        <taxon>Pseudomonadati</taxon>
        <taxon>Pseudomonadota</taxon>
        <taxon>Alphaproteobacteria</taxon>
        <taxon>Rhodobacterales</taxon>
        <taxon>Paracoccaceae</taxon>
        <taxon>Paragemmobacter</taxon>
    </lineage>
</organism>
<sequence>MDKLIHTALNSIAQIRGAQIANAQNLANQTVPGFRRDIMPEGQAFVLEDQGVLQSRAFQIPEEHAAFSDIAGFINQTGEPLDLALADKGWFYVQPDEGGGGPALTRRGDMRVTAEGALVNGAGEAVLNQQLQPITLPPFRSIMVNELGAITIEPIGGAPGERVQVATLATTRGDGLTLIKGLDGQIRPPPGTALPAPDQGSKVVQGALEGSNVNATEELISSIELQRSFELNIRMISTAKEIDEAGSRLLRMPES</sequence>
<evidence type="ECO:0000256" key="3">
    <source>
        <dbReference type="ARBA" id="ARBA00023143"/>
    </source>
</evidence>
<evidence type="ECO:0000259" key="7">
    <source>
        <dbReference type="Pfam" id="PF06429"/>
    </source>
</evidence>
<dbReference type="EMBL" id="JAALFE010000003">
    <property type="protein sequence ID" value="NGQ90025.1"/>
    <property type="molecule type" value="Genomic_DNA"/>
</dbReference>
<dbReference type="GO" id="GO:0030694">
    <property type="term" value="C:bacterial-type flagellum basal body, rod"/>
    <property type="evidence" value="ECO:0007669"/>
    <property type="project" value="UniProtKB-UniRule"/>
</dbReference>
<accession>A0A6M1U1T5</accession>
<comment type="subcellular location">
    <subcellularLocation>
        <location evidence="1 6">Bacterial flagellum basal body</location>
    </subcellularLocation>
</comment>
<dbReference type="SUPFAM" id="SSF117143">
    <property type="entry name" value="Flagellar hook protein flgE"/>
    <property type="match status" value="1"/>
</dbReference>
<reference evidence="8 9" key="1">
    <citation type="submission" date="2020-02" db="EMBL/GenBank/DDBJ databases">
        <title>Rhodobacter translucens sp. nov., a novel bacterium isolated from activated sludge.</title>
        <authorList>
            <person name="Liu J."/>
        </authorList>
    </citation>
    <scope>NUCLEOTIDE SEQUENCE [LARGE SCALE GENOMIC DNA]</scope>
    <source>
        <strain evidence="8 9">HX-7-19</strain>
    </source>
</reference>
<dbReference type="Proteomes" id="UP000474758">
    <property type="component" value="Unassembled WGS sequence"/>
</dbReference>
<dbReference type="RefSeq" id="WP_165047255.1">
    <property type="nucleotide sequence ID" value="NZ_JAALFE010000003.1"/>
</dbReference>
<gene>
    <name evidence="8" type="ORF">G5V65_03895</name>
</gene>
<dbReference type="AlphaFoldDB" id="A0A6M1U1T5"/>
<dbReference type="GO" id="GO:0071978">
    <property type="term" value="P:bacterial-type flagellum-dependent swarming motility"/>
    <property type="evidence" value="ECO:0007669"/>
    <property type="project" value="TreeGrafter"/>
</dbReference>
<evidence type="ECO:0000256" key="6">
    <source>
        <dbReference type="RuleBase" id="RU362116"/>
    </source>
</evidence>
<dbReference type="NCBIfam" id="TIGR03506">
    <property type="entry name" value="FlgEFG_subfam"/>
    <property type="match status" value="1"/>
</dbReference>
<dbReference type="Pfam" id="PF06429">
    <property type="entry name" value="Flg_bbr_C"/>
    <property type="match status" value="1"/>
</dbReference>
<keyword evidence="8" id="KW-0966">Cell projection</keyword>
<proteinExistence type="inferred from homology"/>
<name>A0A6M1U1T5_9RHOB</name>
<comment type="caution">
    <text evidence="8">The sequence shown here is derived from an EMBL/GenBank/DDBJ whole genome shotgun (WGS) entry which is preliminary data.</text>
</comment>
<evidence type="ECO:0000256" key="4">
    <source>
        <dbReference type="ARBA" id="ARBA00038560"/>
    </source>
</evidence>
<evidence type="ECO:0000256" key="1">
    <source>
        <dbReference type="ARBA" id="ARBA00004117"/>
    </source>
</evidence>
<comment type="similarity">
    <text evidence="2 6">Belongs to the flagella basal body rod proteins family.</text>
</comment>
<dbReference type="PANTHER" id="PTHR30435">
    <property type="entry name" value="FLAGELLAR PROTEIN"/>
    <property type="match status" value="1"/>
</dbReference>
<dbReference type="InterPro" id="IPR037925">
    <property type="entry name" value="FlgE/F/G-like"/>
</dbReference>
<keyword evidence="8" id="KW-0282">Flagellum</keyword>
<dbReference type="PANTHER" id="PTHR30435:SF18">
    <property type="entry name" value="FLAGELLAR BASAL-BODY ROD PROTEIN FLGF"/>
    <property type="match status" value="1"/>
</dbReference>
<feature type="domain" description="Flagellar basal-body/hook protein C-terminal" evidence="7">
    <location>
        <begin position="204"/>
        <end position="249"/>
    </location>
</feature>
<comment type="subunit">
    <text evidence="4 6">The basal body constitutes a major portion of the flagellar organelle and consists of five rings (E,L,P,S, and M) mounted on a central rod. The rod consists of about 26 subunits of FlgG in the distal portion, and FlgB, FlgC and FlgF are thought to build up the proximal portion of the rod with about 6 subunits each.</text>
</comment>
<evidence type="ECO:0000313" key="8">
    <source>
        <dbReference type="EMBL" id="NGQ90025.1"/>
    </source>
</evidence>
<keyword evidence="3 6" id="KW-0975">Bacterial flagellum</keyword>
<evidence type="ECO:0000256" key="5">
    <source>
        <dbReference type="ARBA" id="ARBA00040228"/>
    </source>
</evidence>
<dbReference type="InterPro" id="IPR020013">
    <property type="entry name" value="Flagellar_FlgE/F/G"/>
</dbReference>
<evidence type="ECO:0000313" key="9">
    <source>
        <dbReference type="Proteomes" id="UP000474758"/>
    </source>
</evidence>
<protein>
    <recommendedName>
        <fullName evidence="5 6">Flagellar basal-body rod protein FlgF</fullName>
    </recommendedName>
</protein>
<dbReference type="InterPro" id="IPR010930">
    <property type="entry name" value="Flg_bb/hook_C_dom"/>
</dbReference>
<evidence type="ECO:0000256" key="2">
    <source>
        <dbReference type="ARBA" id="ARBA00009677"/>
    </source>
</evidence>